<dbReference type="InterPro" id="IPR011006">
    <property type="entry name" value="CheY-like_superfamily"/>
</dbReference>
<reference evidence="4" key="1">
    <citation type="submission" date="2018-01" db="EMBL/GenBank/DDBJ databases">
        <title>Draft Genome Sequence of the Radioresistant Bacterium Deinococcus aerius TR0125, Isolated from the Higher Atmosphere above Japan.</title>
        <authorList>
            <person name="Satoh K."/>
            <person name="Arai H."/>
            <person name="Sanzen T."/>
            <person name="Kawaguchi Y."/>
            <person name="Hayashi H."/>
            <person name="Yokobori S."/>
            <person name="Yamagishi A."/>
            <person name="Oono Y."/>
            <person name="Narumi I."/>
        </authorList>
    </citation>
    <scope>NUCLEOTIDE SEQUENCE [LARGE SCALE GENOMIC DNA]</scope>
    <source>
        <strain evidence="4">TR0125</strain>
    </source>
</reference>
<name>A0A2I9DUG1_9DEIO</name>
<organism evidence="3 4">
    <name type="scientific">Deinococcus aerius</name>
    <dbReference type="NCBI Taxonomy" id="200253"/>
    <lineage>
        <taxon>Bacteria</taxon>
        <taxon>Thermotogati</taxon>
        <taxon>Deinococcota</taxon>
        <taxon>Deinococci</taxon>
        <taxon>Deinococcales</taxon>
        <taxon>Deinococcaceae</taxon>
        <taxon>Deinococcus</taxon>
    </lineage>
</organism>
<feature type="domain" description="Response regulatory" evidence="2">
    <location>
        <begin position="20"/>
        <end position="145"/>
    </location>
</feature>
<dbReference type="RefSeq" id="WP_103129741.1">
    <property type="nucleotide sequence ID" value="NZ_BFAG01000008.1"/>
</dbReference>
<evidence type="ECO:0000259" key="2">
    <source>
        <dbReference type="PROSITE" id="PS50110"/>
    </source>
</evidence>
<sequence>MPQTTRDPASLPRMRRAPLDVLLVEDNPADVLYTHVMFEEVDPDLHLHVVGNGEEALAFLRREGVYGCAPRPALVLLDLNLPRMDGLEVLAHVRADEALRELFVVALISSPAEVEMWAARQTGASDFLPKPVDPAAVRRLLTGGEPSWLEEQPGERLGAVG</sequence>
<dbReference type="SUPFAM" id="SSF52172">
    <property type="entry name" value="CheY-like"/>
    <property type="match status" value="1"/>
</dbReference>
<dbReference type="AlphaFoldDB" id="A0A2I9DUG1"/>
<dbReference type="PANTHER" id="PTHR44520">
    <property type="entry name" value="RESPONSE REGULATOR RCP1-RELATED"/>
    <property type="match status" value="1"/>
</dbReference>
<dbReference type="PANTHER" id="PTHR44520:SF2">
    <property type="entry name" value="RESPONSE REGULATOR RCP1"/>
    <property type="match status" value="1"/>
</dbReference>
<dbReference type="InterPro" id="IPR001789">
    <property type="entry name" value="Sig_transdc_resp-reg_receiver"/>
</dbReference>
<dbReference type="SMART" id="SM00448">
    <property type="entry name" value="REC"/>
    <property type="match status" value="1"/>
</dbReference>
<feature type="modified residue" description="4-aspartylphosphate" evidence="1">
    <location>
        <position position="78"/>
    </location>
</feature>
<evidence type="ECO:0000313" key="4">
    <source>
        <dbReference type="Proteomes" id="UP000236569"/>
    </source>
</evidence>
<dbReference type="PROSITE" id="PS50110">
    <property type="entry name" value="RESPONSE_REGULATORY"/>
    <property type="match status" value="1"/>
</dbReference>
<keyword evidence="4" id="KW-1185">Reference proteome</keyword>
<dbReference type="EMBL" id="BFAG01000008">
    <property type="protein sequence ID" value="GBF06367.1"/>
    <property type="molecule type" value="Genomic_DNA"/>
</dbReference>
<evidence type="ECO:0000313" key="3">
    <source>
        <dbReference type="EMBL" id="GBF06367.1"/>
    </source>
</evidence>
<dbReference type="InterPro" id="IPR052893">
    <property type="entry name" value="TCS_response_regulator"/>
</dbReference>
<accession>A0A2I9DUG1</accession>
<dbReference type="GO" id="GO:0000160">
    <property type="term" value="P:phosphorelay signal transduction system"/>
    <property type="evidence" value="ECO:0007669"/>
    <property type="project" value="InterPro"/>
</dbReference>
<dbReference type="Gene3D" id="3.40.50.2300">
    <property type="match status" value="1"/>
</dbReference>
<proteinExistence type="predicted"/>
<keyword evidence="1" id="KW-0597">Phosphoprotein</keyword>
<protein>
    <submittedName>
        <fullName evidence="3">Putative response regulator, cheY</fullName>
    </submittedName>
</protein>
<dbReference type="Pfam" id="PF00072">
    <property type="entry name" value="Response_reg"/>
    <property type="match status" value="1"/>
</dbReference>
<comment type="caution">
    <text evidence="3">The sequence shown here is derived from an EMBL/GenBank/DDBJ whole genome shotgun (WGS) entry which is preliminary data.</text>
</comment>
<dbReference type="CDD" id="cd17557">
    <property type="entry name" value="REC_Rcp-like"/>
    <property type="match status" value="1"/>
</dbReference>
<evidence type="ECO:0000256" key="1">
    <source>
        <dbReference type="PROSITE-ProRule" id="PRU00169"/>
    </source>
</evidence>
<gene>
    <name evidence="3" type="ORF">DAERI_080158</name>
</gene>
<dbReference type="Proteomes" id="UP000236569">
    <property type="component" value="Unassembled WGS sequence"/>
</dbReference>
<dbReference type="OrthoDB" id="7631574at2"/>